<dbReference type="EMBL" id="CAADFL010000205">
    <property type="protein sequence ID" value="VFK11773.1"/>
    <property type="molecule type" value="Genomic_DNA"/>
</dbReference>
<sequence>MGVNQRAACPSPGQELESVVWFREAGLIREGEAPAEPGMAQSGIPCAARSHLALPSEPARNHTLAHTPLTLPRRGGIFLDALGIPRPGVTNPYSKEDAQSAFRAMVGRAGKPSGLAGFSFLPGICDPVQPASLSRHNDGGGGSHSCKKEIPHERSTPIR</sequence>
<evidence type="ECO:0000256" key="1">
    <source>
        <dbReference type="SAM" id="MobiDB-lite"/>
    </source>
</evidence>
<feature type="region of interest" description="Disordered" evidence="1">
    <location>
        <begin position="131"/>
        <end position="159"/>
    </location>
</feature>
<feature type="compositionally biased region" description="Basic and acidic residues" evidence="1">
    <location>
        <begin position="146"/>
        <end position="159"/>
    </location>
</feature>
<evidence type="ECO:0000313" key="3">
    <source>
        <dbReference type="EMBL" id="VFJ56250.1"/>
    </source>
</evidence>
<protein>
    <submittedName>
        <fullName evidence="2">Uncharacterized protein</fullName>
    </submittedName>
</protein>
<dbReference type="EMBL" id="CAADEZ010000145">
    <property type="protein sequence ID" value="VFJ55259.1"/>
    <property type="molecule type" value="Genomic_DNA"/>
</dbReference>
<dbReference type="AlphaFoldDB" id="A0A450SNA8"/>
<gene>
    <name evidence="2" type="ORF">BECKFM1743A_GA0114220_101453</name>
    <name evidence="4" type="ORF">BECKFM1743B_GA0114221_102053</name>
    <name evidence="3" type="ORF">BECKFM1743C_GA0114222_101723</name>
</gene>
<evidence type="ECO:0000313" key="2">
    <source>
        <dbReference type="EMBL" id="VFJ55259.1"/>
    </source>
</evidence>
<organism evidence="2">
    <name type="scientific">Candidatus Kentrum sp. FM</name>
    <dbReference type="NCBI Taxonomy" id="2126340"/>
    <lineage>
        <taxon>Bacteria</taxon>
        <taxon>Pseudomonadati</taxon>
        <taxon>Pseudomonadota</taxon>
        <taxon>Gammaproteobacteria</taxon>
        <taxon>Candidatus Kentrum</taxon>
    </lineage>
</organism>
<dbReference type="EMBL" id="CAADFA010000172">
    <property type="protein sequence ID" value="VFJ56250.1"/>
    <property type="molecule type" value="Genomic_DNA"/>
</dbReference>
<evidence type="ECO:0000313" key="4">
    <source>
        <dbReference type="EMBL" id="VFK11773.1"/>
    </source>
</evidence>
<accession>A0A450SNA8</accession>
<reference evidence="2" key="1">
    <citation type="submission" date="2019-02" db="EMBL/GenBank/DDBJ databases">
        <authorList>
            <person name="Gruber-Vodicka R. H."/>
            <person name="Seah K. B. B."/>
        </authorList>
    </citation>
    <scope>NUCLEOTIDE SEQUENCE</scope>
    <source>
        <strain evidence="2">BECK_BZ163</strain>
        <strain evidence="4">BECK_BZ164</strain>
        <strain evidence="3">BECK_BZ165</strain>
    </source>
</reference>
<proteinExistence type="predicted"/>
<name>A0A450SNA8_9GAMM</name>